<evidence type="ECO:0008006" key="4">
    <source>
        <dbReference type="Google" id="ProtNLM"/>
    </source>
</evidence>
<protein>
    <recommendedName>
        <fullName evidence="4">Outer membrane protein beta-barrel domain-containing protein</fullName>
    </recommendedName>
</protein>
<dbReference type="SUPFAM" id="SSF56935">
    <property type="entry name" value="Porins"/>
    <property type="match status" value="1"/>
</dbReference>
<evidence type="ECO:0000313" key="3">
    <source>
        <dbReference type="Proteomes" id="UP000092695"/>
    </source>
</evidence>
<sequence>MKKRLGQTVVLATAATVFAGAANAELNYDFLELRYVDAELDAGSNDVDGDGFEFGGSYKIADNVHLFGGYQTLDFDGVDVNALQIGGGYMTAISADTDLVARLSYIDGEVEAGGLDFDDSGFGLSAGFRRMFTPEFEGRIFVNYADLDDSGSDTTLELAGDYYFNNQFAAGLSLDFGDDATSWSIGGRYFFGAGR</sequence>
<dbReference type="Proteomes" id="UP000092695">
    <property type="component" value="Chromosome"/>
</dbReference>
<organism evidence="2 3">
    <name type="scientific">Woeseia oceani</name>
    <dbReference type="NCBI Taxonomy" id="1548547"/>
    <lineage>
        <taxon>Bacteria</taxon>
        <taxon>Pseudomonadati</taxon>
        <taxon>Pseudomonadota</taxon>
        <taxon>Gammaproteobacteria</taxon>
        <taxon>Woeseiales</taxon>
        <taxon>Woeseiaceae</taxon>
        <taxon>Woeseia</taxon>
    </lineage>
</organism>
<dbReference type="STRING" id="1548547.BA177_14925"/>
<dbReference type="Gene3D" id="2.40.160.10">
    <property type="entry name" value="Porin"/>
    <property type="match status" value="1"/>
</dbReference>
<keyword evidence="1" id="KW-0732">Signal</keyword>
<keyword evidence="3" id="KW-1185">Reference proteome</keyword>
<name>A0A193LIH8_9GAMM</name>
<reference evidence="2 3" key="1">
    <citation type="submission" date="2016-06" db="EMBL/GenBank/DDBJ databases">
        <title>Complete genome sequence of a deep-branching marine Gamma Proteobacterium Woeseia oceani type strain XK5.</title>
        <authorList>
            <person name="Mu D."/>
            <person name="Du Z."/>
        </authorList>
    </citation>
    <scope>NUCLEOTIDE SEQUENCE [LARGE SCALE GENOMIC DNA]</scope>
    <source>
        <strain evidence="2 3">XK5</strain>
    </source>
</reference>
<gene>
    <name evidence="2" type="ORF">BA177_14925</name>
</gene>
<proteinExistence type="predicted"/>
<dbReference type="AlphaFoldDB" id="A0A193LIH8"/>
<accession>A0A193LIH8</accession>
<dbReference type="EMBL" id="CP016268">
    <property type="protein sequence ID" value="ANO52307.1"/>
    <property type="molecule type" value="Genomic_DNA"/>
</dbReference>
<feature type="chain" id="PRO_5008260261" description="Outer membrane protein beta-barrel domain-containing protein" evidence="1">
    <location>
        <begin position="25"/>
        <end position="195"/>
    </location>
</feature>
<dbReference type="InterPro" id="IPR023614">
    <property type="entry name" value="Porin_dom_sf"/>
</dbReference>
<evidence type="ECO:0000313" key="2">
    <source>
        <dbReference type="EMBL" id="ANO52307.1"/>
    </source>
</evidence>
<dbReference type="KEGG" id="woc:BA177_14925"/>
<feature type="signal peptide" evidence="1">
    <location>
        <begin position="1"/>
        <end position="24"/>
    </location>
</feature>
<dbReference type="OrthoDB" id="7059177at2"/>
<evidence type="ECO:0000256" key="1">
    <source>
        <dbReference type="SAM" id="SignalP"/>
    </source>
</evidence>
<dbReference type="RefSeq" id="WP_068617487.1">
    <property type="nucleotide sequence ID" value="NZ_CP016268.1"/>
</dbReference>